<dbReference type="EMBL" id="JXQV01000009">
    <property type="protein sequence ID" value="KIQ03227.1"/>
    <property type="molecule type" value="Genomic_DNA"/>
</dbReference>
<evidence type="ECO:0000256" key="1">
    <source>
        <dbReference type="SAM" id="Coils"/>
    </source>
</evidence>
<proteinExistence type="predicted"/>
<sequence>MIEYSLLFGLGFLTAILLVSLMAPAIHRRIVVYTEKRLRATMPISPQEVRAQKDMARALYAAENARTRQELDAEREKALSLKFRNAGALDEAGKLLNETRELTSELEQMRLEASDLRAKARRHEDTAARLKSALSDAEETAISRTQEISGLTKRISAISREFDDLKIALSARDLEVEQARHKAASWRNEREALTKELDEVTSRNRELSSNVNRESRKVARLEEQLAQEAARHADKELLLERRTQETARLKALVENTAKPAALEPSVVAAAATVVAANTQAASPERIAREIEDIRNQGTALTERLLNSRGSGNDEAIRREISQIAARMIALTMAQEGSASPIPSMIAAASSQTGRKNLASRASDLVAQQNS</sequence>
<dbReference type="Proteomes" id="UP000035017">
    <property type="component" value="Unassembled WGS sequence"/>
</dbReference>
<comment type="caution">
    <text evidence="3">The sequence shown here is derived from an EMBL/GenBank/DDBJ whole genome shotgun (WGS) entry which is preliminary data.</text>
</comment>
<feature type="coiled-coil region" evidence="1">
    <location>
        <begin position="176"/>
        <end position="238"/>
    </location>
</feature>
<gene>
    <name evidence="3" type="ORF">RU07_10020</name>
</gene>
<reference evidence="3 4" key="1">
    <citation type="submission" date="2014-12" db="EMBL/GenBank/DDBJ databases">
        <title>16Stimator: statistical estimation of ribosomal gene copy numbers from draft genome assemblies.</title>
        <authorList>
            <person name="Perisin M.A."/>
            <person name="Vetter M."/>
            <person name="Gilbert J.A."/>
            <person name="Bergelson J."/>
        </authorList>
    </citation>
    <scope>NUCLEOTIDE SEQUENCE [LARGE SCALE GENOMIC DNA]</scope>
    <source>
        <strain evidence="3 4">MEJ076</strain>
    </source>
</reference>
<feature type="region of interest" description="Disordered" evidence="2">
    <location>
        <begin position="344"/>
        <end position="370"/>
    </location>
</feature>
<name>A0A0D0JBG2_AGRTU</name>
<evidence type="ECO:0000256" key="2">
    <source>
        <dbReference type="SAM" id="MobiDB-lite"/>
    </source>
</evidence>
<dbReference type="AlphaFoldDB" id="A0A0D0JBG2"/>
<keyword evidence="1" id="KW-0175">Coiled coil</keyword>
<organism evidence="3 4">
    <name type="scientific">Agrobacterium tumefaciens</name>
    <dbReference type="NCBI Taxonomy" id="358"/>
    <lineage>
        <taxon>Bacteria</taxon>
        <taxon>Pseudomonadati</taxon>
        <taxon>Pseudomonadota</taxon>
        <taxon>Alphaproteobacteria</taxon>
        <taxon>Hyphomicrobiales</taxon>
        <taxon>Rhizobiaceae</taxon>
        <taxon>Rhizobium/Agrobacterium group</taxon>
        <taxon>Agrobacterium</taxon>
        <taxon>Agrobacterium tumefaciens complex</taxon>
    </lineage>
</organism>
<protein>
    <submittedName>
        <fullName evidence="3">Uncharacterized protein</fullName>
    </submittedName>
</protein>
<feature type="coiled-coil region" evidence="1">
    <location>
        <begin position="92"/>
        <end position="140"/>
    </location>
</feature>
<accession>A0A0D0JBG2</accession>
<dbReference type="OrthoDB" id="8304872at2"/>
<evidence type="ECO:0000313" key="3">
    <source>
        <dbReference type="EMBL" id="KIQ03227.1"/>
    </source>
</evidence>
<evidence type="ECO:0000313" key="4">
    <source>
        <dbReference type="Proteomes" id="UP000035017"/>
    </source>
</evidence>